<comment type="caution">
    <text evidence="1">The sequence shown here is derived from an EMBL/GenBank/DDBJ whole genome shotgun (WGS) entry which is preliminary data.</text>
</comment>
<dbReference type="PANTHER" id="PTHR42905:SF16">
    <property type="entry name" value="CARBOXYPHOSPHONOENOLPYRUVATE PHOSPHONOMUTASE-LIKE PROTEIN (AFU_ORTHOLOGUE AFUA_5G07230)"/>
    <property type="match status" value="1"/>
</dbReference>
<reference evidence="1 2" key="1">
    <citation type="submission" date="2019-09" db="EMBL/GenBank/DDBJ databases">
        <title>Draft genome sequence of the thermophilic Saccharopolyspora hirsuta VKM Ac-666T.</title>
        <authorList>
            <person name="Lobastova T.G."/>
            <person name="Fokina V."/>
            <person name="Bragin E.Y."/>
            <person name="Shtratnikova V.Y."/>
            <person name="Starodumova I.P."/>
            <person name="Tarlachkov S.V."/>
            <person name="Donova M.V."/>
        </authorList>
    </citation>
    <scope>NUCLEOTIDE SEQUENCE [LARGE SCALE GENOMIC DNA]</scope>
    <source>
        <strain evidence="1 2">VKM Ac-666</strain>
    </source>
</reference>
<evidence type="ECO:0000313" key="1">
    <source>
        <dbReference type="EMBL" id="KAA5836889.1"/>
    </source>
</evidence>
<dbReference type="RefSeq" id="WP_150065055.1">
    <property type="nucleotide sequence ID" value="NZ_JBEPDJ010000026.1"/>
</dbReference>
<keyword evidence="1" id="KW-0456">Lyase</keyword>
<accession>A0A5M7C468</accession>
<dbReference type="GO" id="GO:0016829">
    <property type="term" value="F:lyase activity"/>
    <property type="evidence" value="ECO:0007669"/>
    <property type="project" value="UniProtKB-KW"/>
</dbReference>
<dbReference type="Pfam" id="PF13714">
    <property type="entry name" value="PEP_mutase"/>
    <property type="match status" value="1"/>
</dbReference>
<dbReference type="SUPFAM" id="SSF51621">
    <property type="entry name" value="Phosphoenolpyruvate/pyruvate domain"/>
    <property type="match status" value="1"/>
</dbReference>
<dbReference type="EMBL" id="VWPH01000002">
    <property type="protein sequence ID" value="KAA5836889.1"/>
    <property type="molecule type" value="Genomic_DNA"/>
</dbReference>
<dbReference type="InterPro" id="IPR040442">
    <property type="entry name" value="Pyrv_kinase-like_dom_sf"/>
</dbReference>
<organism evidence="1 2">
    <name type="scientific">Saccharopolyspora hirsuta</name>
    <dbReference type="NCBI Taxonomy" id="1837"/>
    <lineage>
        <taxon>Bacteria</taxon>
        <taxon>Bacillati</taxon>
        <taxon>Actinomycetota</taxon>
        <taxon>Actinomycetes</taxon>
        <taxon>Pseudonocardiales</taxon>
        <taxon>Pseudonocardiaceae</taxon>
        <taxon>Saccharopolyspora</taxon>
    </lineage>
</organism>
<dbReference type="InterPro" id="IPR039556">
    <property type="entry name" value="ICL/PEPM"/>
</dbReference>
<dbReference type="OrthoDB" id="9780430at2"/>
<protein>
    <submittedName>
        <fullName evidence="1">Isocitrate lyase/phosphoenolpyruvate mutase family protein</fullName>
    </submittedName>
</protein>
<dbReference type="Proteomes" id="UP000323946">
    <property type="component" value="Unassembled WGS sequence"/>
</dbReference>
<dbReference type="AlphaFoldDB" id="A0A5M7C468"/>
<sequence length="257" mass="26491">MSGEFHALHRAEAPLLLPNAWDFASAAALVAEGFAAIGTTSLGVAAAHGELDGEGCTRAQTVELAARLVELPRPISVDVEAGFGDPGGIAAELAELGVAGINLEDGLGDTAHQEEVIAEVKRRAPDLFLNARTDTYWLGEAPSLEDTIDRVVRYAAAGADGVFVPGMTAVDDIRAVVDAVLVPVNVLFQPGQRIGELAALGVRRVSTGSLLYRAALHGAVTAARAVRDGSPVASGVPGYSAVQDYVGGRRRGSGGFQ</sequence>
<name>A0A5M7C468_SACHI</name>
<proteinExistence type="predicted"/>
<evidence type="ECO:0000313" key="2">
    <source>
        <dbReference type="Proteomes" id="UP000323946"/>
    </source>
</evidence>
<dbReference type="SMR" id="A0A5M7C468"/>
<dbReference type="Gene3D" id="3.20.20.60">
    <property type="entry name" value="Phosphoenolpyruvate-binding domains"/>
    <property type="match status" value="1"/>
</dbReference>
<dbReference type="PANTHER" id="PTHR42905">
    <property type="entry name" value="PHOSPHOENOLPYRUVATE CARBOXYLASE"/>
    <property type="match status" value="1"/>
</dbReference>
<gene>
    <name evidence="1" type="ORF">F1721_03340</name>
</gene>
<keyword evidence="2" id="KW-1185">Reference proteome</keyword>
<dbReference type="InterPro" id="IPR015813">
    <property type="entry name" value="Pyrv/PenolPyrv_kinase-like_dom"/>
</dbReference>
<dbReference type="CDD" id="cd00377">
    <property type="entry name" value="ICL_PEPM"/>
    <property type="match status" value="1"/>
</dbReference>
<keyword evidence="1" id="KW-0670">Pyruvate</keyword>